<dbReference type="PANTHER" id="PTHR41913:SF1">
    <property type="entry name" value="DUF1684 DOMAIN-CONTAINING PROTEIN"/>
    <property type="match status" value="1"/>
</dbReference>
<organism evidence="1 2">
    <name type="scientific">Candidatus Dechloromonas phosphorivorans</name>
    <dbReference type="NCBI Taxonomy" id="2899244"/>
    <lineage>
        <taxon>Bacteria</taxon>
        <taxon>Pseudomonadati</taxon>
        <taxon>Pseudomonadota</taxon>
        <taxon>Betaproteobacteria</taxon>
        <taxon>Rhodocyclales</taxon>
        <taxon>Azonexaceae</taxon>
        <taxon>Dechloromonas</taxon>
    </lineage>
</organism>
<name>A0A935MR49_9RHOO</name>
<proteinExistence type="predicted"/>
<accession>A0A935MR49</accession>
<evidence type="ECO:0000313" key="2">
    <source>
        <dbReference type="Proteomes" id="UP000739411"/>
    </source>
</evidence>
<sequence>MRDRDWALVKPFNGLEYFAYDPAWRIDAEWQTLSPPVSMEVPNVAGELKTVLVEHRAVFEIAGQQVELLPMSVSATEVFFVFRDRSSGKETYGAGRFLKVPVSVDGKISLDFNFAYSPPCAFTPFATCPLPPPENWLPFAVTAGEKKP</sequence>
<protein>
    <submittedName>
        <fullName evidence="1">DUF1684 domain-containing protein</fullName>
    </submittedName>
</protein>
<dbReference type="PANTHER" id="PTHR41913">
    <property type="entry name" value="DUF1684 DOMAIN-CONTAINING PROTEIN"/>
    <property type="match status" value="1"/>
</dbReference>
<dbReference type="Pfam" id="PF07920">
    <property type="entry name" value="DUF1684"/>
    <property type="match status" value="1"/>
</dbReference>
<gene>
    <name evidence="1" type="ORF">IPJ38_11280</name>
</gene>
<dbReference type="AlphaFoldDB" id="A0A935MR49"/>
<reference evidence="1 2" key="1">
    <citation type="submission" date="2020-10" db="EMBL/GenBank/DDBJ databases">
        <title>Connecting structure to function with the recovery of over 1000 high-quality activated sludge metagenome-assembled genomes encoding full-length rRNA genes using long-read sequencing.</title>
        <authorList>
            <person name="Singleton C.M."/>
            <person name="Petriglieri F."/>
            <person name="Kristensen J.M."/>
            <person name="Kirkegaard R.H."/>
            <person name="Michaelsen T.Y."/>
            <person name="Andersen M.H."/>
            <person name="Karst S.M."/>
            <person name="Dueholm M.S."/>
            <person name="Nielsen P.H."/>
            <person name="Albertsen M."/>
        </authorList>
    </citation>
    <scope>NUCLEOTIDE SEQUENCE [LARGE SCALE GENOMIC DNA]</scope>
    <source>
        <strain evidence="1">EsbW_18-Q3-R4-48_BATAC.463</strain>
    </source>
</reference>
<dbReference type="Proteomes" id="UP000739411">
    <property type="component" value="Unassembled WGS sequence"/>
</dbReference>
<evidence type="ECO:0000313" key="1">
    <source>
        <dbReference type="EMBL" id="MBK7415593.1"/>
    </source>
</evidence>
<comment type="caution">
    <text evidence="1">The sequence shown here is derived from an EMBL/GenBank/DDBJ whole genome shotgun (WGS) entry which is preliminary data.</text>
</comment>
<dbReference type="EMBL" id="JADJMS010000022">
    <property type="protein sequence ID" value="MBK7415593.1"/>
    <property type="molecule type" value="Genomic_DNA"/>
</dbReference>
<dbReference type="InterPro" id="IPR012467">
    <property type="entry name" value="DUF1684"/>
</dbReference>